<dbReference type="EMBL" id="CP079105">
    <property type="protein sequence ID" value="QXQ14490.1"/>
    <property type="molecule type" value="Genomic_DNA"/>
</dbReference>
<dbReference type="CDD" id="cd07812">
    <property type="entry name" value="SRPBCC"/>
    <property type="match status" value="1"/>
</dbReference>
<dbReference type="Pfam" id="PF10604">
    <property type="entry name" value="Polyketide_cyc2"/>
    <property type="match status" value="1"/>
</dbReference>
<sequence>MNREWQVSDSVVVVGVDPLTAYENISDVTRMARWSPENTGATVPEPGAPAVVGMRFTGTNRRGPVLRWVTESVVTAADPGERFAWAVRRYGFGRPLVPVAIASWEYRFEAVPGGTRITEIWTDDRRSWPDPVAAVFDRIATRRSGFAEFQRGNIRRTLDRLHADLGR</sequence>
<dbReference type="SUPFAM" id="SSF55961">
    <property type="entry name" value="Bet v1-like"/>
    <property type="match status" value="1"/>
</dbReference>
<gene>
    <name evidence="1" type="ORF">KV203_03525</name>
</gene>
<evidence type="ECO:0000313" key="2">
    <source>
        <dbReference type="Proteomes" id="UP000887023"/>
    </source>
</evidence>
<organism evidence="1 2">
    <name type="scientific">Skermania pinensis</name>
    <dbReference type="NCBI Taxonomy" id="39122"/>
    <lineage>
        <taxon>Bacteria</taxon>
        <taxon>Bacillati</taxon>
        <taxon>Actinomycetota</taxon>
        <taxon>Actinomycetes</taxon>
        <taxon>Mycobacteriales</taxon>
        <taxon>Gordoniaceae</taxon>
        <taxon>Skermania</taxon>
    </lineage>
</organism>
<dbReference type="Gene3D" id="3.30.530.20">
    <property type="match status" value="1"/>
</dbReference>
<keyword evidence="2" id="KW-1185">Reference proteome</keyword>
<dbReference type="RefSeq" id="WP_066466681.1">
    <property type="nucleotide sequence ID" value="NZ_CBCRUZ010000003.1"/>
</dbReference>
<reference evidence="1" key="1">
    <citation type="submission" date="2021-07" db="EMBL/GenBank/DDBJ databases">
        <title>Candidatus Kaistella beijingensis sp. nov. isolated from a municipal wastewater treatment plant is involved in sludge foaming.</title>
        <authorList>
            <person name="Song Y."/>
            <person name="Liu S.-J."/>
        </authorList>
    </citation>
    <scope>NUCLEOTIDE SEQUENCE</scope>
    <source>
        <strain evidence="1">DSM 43998</strain>
    </source>
</reference>
<accession>A0ABX8SDH7</accession>
<dbReference type="InterPro" id="IPR023393">
    <property type="entry name" value="START-like_dom_sf"/>
</dbReference>
<evidence type="ECO:0000313" key="1">
    <source>
        <dbReference type="EMBL" id="QXQ14490.1"/>
    </source>
</evidence>
<name>A0ABX8SDH7_9ACTN</name>
<dbReference type="Proteomes" id="UP000887023">
    <property type="component" value="Chromosome"/>
</dbReference>
<protein>
    <submittedName>
        <fullName evidence="1">SRPBCC family protein</fullName>
    </submittedName>
</protein>
<proteinExistence type="predicted"/>
<dbReference type="InterPro" id="IPR019587">
    <property type="entry name" value="Polyketide_cyclase/dehydratase"/>
</dbReference>